<feature type="transmembrane region" description="Helical" evidence="5">
    <location>
        <begin position="215"/>
        <end position="231"/>
    </location>
</feature>
<evidence type="ECO:0000256" key="5">
    <source>
        <dbReference type="SAM" id="Phobius"/>
    </source>
</evidence>
<feature type="transmembrane region" description="Helical" evidence="5">
    <location>
        <begin position="12"/>
        <end position="36"/>
    </location>
</feature>
<feature type="transmembrane region" description="Helical" evidence="5">
    <location>
        <begin position="171"/>
        <end position="194"/>
    </location>
</feature>
<dbReference type="PANTHER" id="PTHR43424:SF1">
    <property type="entry name" value="LOCUS PUTATIVE PROTEIN 1-RELATED"/>
    <property type="match status" value="1"/>
</dbReference>
<reference evidence="7" key="1">
    <citation type="submission" date="2016-10" db="EMBL/GenBank/DDBJ databases">
        <authorList>
            <person name="Varghese N."/>
            <person name="Submissions S."/>
        </authorList>
    </citation>
    <scope>NUCLEOTIDE SEQUENCE [LARGE SCALE GENOMIC DNA]</scope>
    <source>
        <strain evidence="7">ATCC 700379</strain>
    </source>
</reference>
<keyword evidence="2 5" id="KW-0812">Transmembrane</keyword>
<name>A0A1I2W1H2_9BACL</name>
<evidence type="ECO:0000256" key="1">
    <source>
        <dbReference type="ARBA" id="ARBA00004141"/>
    </source>
</evidence>
<feature type="transmembrane region" description="Helical" evidence="5">
    <location>
        <begin position="251"/>
        <end position="274"/>
    </location>
</feature>
<dbReference type="EMBL" id="FOOY01000033">
    <property type="protein sequence ID" value="SFG94437.1"/>
    <property type="molecule type" value="Genomic_DNA"/>
</dbReference>
<keyword evidence="7" id="KW-1185">Reference proteome</keyword>
<feature type="transmembrane region" description="Helical" evidence="5">
    <location>
        <begin position="48"/>
        <end position="69"/>
    </location>
</feature>
<dbReference type="GO" id="GO:0016020">
    <property type="term" value="C:membrane"/>
    <property type="evidence" value="ECO:0007669"/>
    <property type="project" value="UniProtKB-SubCell"/>
</dbReference>
<feature type="transmembrane region" description="Helical" evidence="5">
    <location>
        <begin position="294"/>
        <end position="316"/>
    </location>
</feature>
<dbReference type="AlphaFoldDB" id="A0A1I2W1H2"/>
<feature type="transmembrane region" description="Helical" evidence="5">
    <location>
        <begin position="113"/>
        <end position="133"/>
    </location>
</feature>
<evidence type="ECO:0000256" key="2">
    <source>
        <dbReference type="ARBA" id="ARBA00022692"/>
    </source>
</evidence>
<feature type="transmembrane region" description="Helical" evidence="5">
    <location>
        <begin position="145"/>
        <end position="165"/>
    </location>
</feature>
<gene>
    <name evidence="6" type="ORF">SAMN02982927_03321</name>
</gene>
<feature type="transmembrane region" description="Helical" evidence="5">
    <location>
        <begin position="81"/>
        <end position="107"/>
    </location>
</feature>
<sequence>MGDTKIKFFKNVSWLMGGQLINMVLQFIVSLATARYLGPSNYGTINYVSAYISFFSSVASLGLAVVVIKEISSGVEDENEIIWTSIFMRLTIAFLSAISVIGLMFVLNPNNKIIVLIAILQSLSILFSAFDTANYWFQAKLLSKYTSISSLVAYIGMSIYRIYLLAHNANILWFAFSFSVDCILLAALLMLFYIKKVGFHPIFSKKLCKSLLIQSYHYMIAGLITIIYSQMDRVLLGTMLNKNAVGLYSAALTITTLWGIIPTAFIQSASTILFKAANQNKILFMQRLKQVYAIILWLNIVYSIGVSIFAELIIRISFGKDYSAAESTLIIVVWYYGISCLSSVTQVYLSSEGKNKYINKFCIAGVIFNFILNWLLIPVYGILGSAIATLLTHILIQIVMPVFYKETREVGITIIKAIFLRDIFDEKLKKYIFSSFKKFKK</sequence>
<dbReference type="RefSeq" id="WP_177184841.1">
    <property type="nucleotide sequence ID" value="NZ_FOOY01000033.1"/>
</dbReference>
<evidence type="ECO:0000313" key="7">
    <source>
        <dbReference type="Proteomes" id="UP000198752"/>
    </source>
</evidence>
<keyword evidence="4 5" id="KW-0472">Membrane</keyword>
<evidence type="ECO:0000313" key="6">
    <source>
        <dbReference type="EMBL" id="SFG94437.1"/>
    </source>
</evidence>
<keyword evidence="3 5" id="KW-1133">Transmembrane helix</keyword>
<dbReference type="CDD" id="cd13128">
    <property type="entry name" value="MATE_Wzx_like"/>
    <property type="match status" value="1"/>
</dbReference>
<evidence type="ECO:0000256" key="3">
    <source>
        <dbReference type="ARBA" id="ARBA00022989"/>
    </source>
</evidence>
<dbReference type="STRING" id="269670.SAMN02982927_03321"/>
<feature type="transmembrane region" description="Helical" evidence="5">
    <location>
        <begin position="361"/>
        <end position="380"/>
    </location>
</feature>
<dbReference type="PANTHER" id="PTHR43424">
    <property type="entry name" value="LOCUS PUTATIVE PROTEIN 1-RELATED"/>
    <property type="match status" value="1"/>
</dbReference>
<comment type="subcellular location">
    <subcellularLocation>
        <location evidence="1">Membrane</location>
        <topology evidence="1">Multi-pass membrane protein</topology>
    </subcellularLocation>
</comment>
<protein>
    <submittedName>
        <fullName evidence="6">Polysaccharide biosynthesis C-terminal domain-containing protein</fullName>
    </submittedName>
</protein>
<dbReference type="InterPro" id="IPR002797">
    <property type="entry name" value="Polysacc_synth"/>
</dbReference>
<dbReference type="InterPro" id="IPR052556">
    <property type="entry name" value="PolySynth_Transporter"/>
</dbReference>
<proteinExistence type="predicted"/>
<accession>A0A1I2W1H2</accession>
<dbReference type="Pfam" id="PF01943">
    <property type="entry name" value="Polysacc_synt"/>
    <property type="match status" value="1"/>
</dbReference>
<feature type="transmembrane region" description="Helical" evidence="5">
    <location>
        <begin position="328"/>
        <end position="349"/>
    </location>
</feature>
<dbReference type="Proteomes" id="UP000198752">
    <property type="component" value="Unassembled WGS sequence"/>
</dbReference>
<feature type="transmembrane region" description="Helical" evidence="5">
    <location>
        <begin position="386"/>
        <end position="404"/>
    </location>
</feature>
<evidence type="ECO:0000256" key="4">
    <source>
        <dbReference type="ARBA" id="ARBA00023136"/>
    </source>
</evidence>
<organism evidence="6 7">
    <name type="scientific">Sporolactobacillus nakayamae</name>
    <dbReference type="NCBI Taxonomy" id="269670"/>
    <lineage>
        <taxon>Bacteria</taxon>
        <taxon>Bacillati</taxon>
        <taxon>Bacillota</taxon>
        <taxon>Bacilli</taxon>
        <taxon>Bacillales</taxon>
        <taxon>Sporolactobacillaceae</taxon>
        <taxon>Sporolactobacillus</taxon>
    </lineage>
</organism>